<organism evidence="2 3">
    <name type="scientific">Dryococelus australis</name>
    <dbReference type="NCBI Taxonomy" id="614101"/>
    <lineage>
        <taxon>Eukaryota</taxon>
        <taxon>Metazoa</taxon>
        <taxon>Ecdysozoa</taxon>
        <taxon>Arthropoda</taxon>
        <taxon>Hexapoda</taxon>
        <taxon>Insecta</taxon>
        <taxon>Pterygota</taxon>
        <taxon>Neoptera</taxon>
        <taxon>Polyneoptera</taxon>
        <taxon>Phasmatodea</taxon>
        <taxon>Verophasmatodea</taxon>
        <taxon>Anareolatae</taxon>
        <taxon>Phasmatidae</taxon>
        <taxon>Eurycanthinae</taxon>
        <taxon>Dryococelus</taxon>
    </lineage>
</organism>
<feature type="compositionally biased region" description="Polar residues" evidence="1">
    <location>
        <begin position="189"/>
        <end position="198"/>
    </location>
</feature>
<evidence type="ECO:0000313" key="3">
    <source>
        <dbReference type="Proteomes" id="UP001159363"/>
    </source>
</evidence>
<dbReference type="EMBL" id="JARBHB010000009">
    <property type="protein sequence ID" value="KAJ8876047.1"/>
    <property type="molecule type" value="Genomic_DNA"/>
</dbReference>
<dbReference type="Proteomes" id="UP001159363">
    <property type="component" value="Chromosome 8"/>
</dbReference>
<evidence type="ECO:0000313" key="2">
    <source>
        <dbReference type="EMBL" id="KAJ8876047.1"/>
    </source>
</evidence>
<evidence type="ECO:0000256" key="1">
    <source>
        <dbReference type="SAM" id="MobiDB-lite"/>
    </source>
</evidence>
<proteinExistence type="predicted"/>
<comment type="caution">
    <text evidence="2">The sequence shown here is derived from an EMBL/GenBank/DDBJ whole genome shotgun (WGS) entry which is preliminary data.</text>
</comment>
<keyword evidence="3" id="KW-1185">Reference proteome</keyword>
<feature type="region of interest" description="Disordered" evidence="1">
    <location>
        <begin position="165"/>
        <end position="218"/>
    </location>
</feature>
<feature type="region of interest" description="Disordered" evidence="1">
    <location>
        <begin position="297"/>
        <end position="356"/>
    </location>
</feature>
<gene>
    <name evidence="2" type="ORF">PR048_023955</name>
</gene>
<sequence length="356" mass="39248">MEQCRNTKVGKREIPEKTCRPAASSSTIPTYENLKTIPPGIEPAALEQFTEFQAKKRGSDKGYTVTGVKCSIATKRKDLNCVRHATCACGTLSCGRIILLAASLYRLFTISTLGACPIDSWGNEYFKHSAKSCAAGKLTRHEARLRSLWTKAGLTTIRLIRQLPVREHGAAPDDKGGGKRDVPEKTRRPTASSGTIPPSENPGVTRPGIEPGSPWEKWRGKLQGKDLRDVFCQRLEQKHFDERTYHSHVVENSSRSRLVTSSFLSPSVDAEIRAAFKIEVLRTDEGEARWVRSSTGMKGLRKRENLEKIRQPAASSGRIPTCEGPGTASQGIEHDSPSLEASNLTTTPPRLQEMPE</sequence>
<reference evidence="2 3" key="1">
    <citation type="submission" date="2023-02" db="EMBL/GenBank/DDBJ databases">
        <title>LHISI_Scaffold_Assembly.</title>
        <authorList>
            <person name="Stuart O.P."/>
            <person name="Cleave R."/>
            <person name="Magrath M.J.L."/>
            <person name="Mikheyev A.S."/>
        </authorList>
    </citation>
    <scope>NUCLEOTIDE SEQUENCE [LARGE SCALE GENOMIC DNA]</scope>
    <source>
        <strain evidence="2">Daus_M_001</strain>
        <tissue evidence="2">Leg muscle</tissue>
    </source>
</reference>
<feature type="compositionally biased region" description="Polar residues" evidence="1">
    <location>
        <begin position="339"/>
        <end position="349"/>
    </location>
</feature>
<name>A0ABQ9GVJ7_9NEOP</name>
<accession>A0ABQ9GVJ7</accession>
<protein>
    <submittedName>
        <fullName evidence="2">Uncharacterized protein</fullName>
    </submittedName>
</protein>
<feature type="compositionally biased region" description="Basic and acidic residues" evidence="1">
    <location>
        <begin position="165"/>
        <end position="187"/>
    </location>
</feature>